<dbReference type="InterPro" id="IPR040198">
    <property type="entry name" value="Fido_containing"/>
</dbReference>
<dbReference type="InterPro" id="IPR036388">
    <property type="entry name" value="WH-like_DNA-bd_sf"/>
</dbReference>
<dbReference type="PANTHER" id="PTHR13504">
    <property type="entry name" value="FIDO DOMAIN-CONTAINING PROTEIN DDB_G0283145"/>
    <property type="match status" value="1"/>
</dbReference>
<evidence type="ECO:0000313" key="3">
    <source>
        <dbReference type="Proteomes" id="UP001236507"/>
    </source>
</evidence>
<reference evidence="2 3" key="1">
    <citation type="submission" date="2023-05" db="EMBL/GenBank/DDBJ databases">
        <title>Novel species of genus Flectobacillus isolated from stream in China.</title>
        <authorList>
            <person name="Lu H."/>
        </authorList>
    </citation>
    <scope>NUCLEOTIDE SEQUENCE [LARGE SCALE GENOMIC DNA]</scope>
    <source>
        <strain evidence="2 3">KCTC 42575</strain>
    </source>
</reference>
<proteinExistence type="predicted"/>
<dbReference type="PANTHER" id="PTHR13504:SF33">
    <property type="entry name" value="FIC FAMILY PROTEIN"/>
    <property type="match status" value="1"/>
</dbReference>
<organism evidence="2 3">
    <name type="scientific">Flectobacillus roseus</name>
    <dbReference type="NCBI Taxonomy" id="502259"/>
    <lineage>
        <taxon>Bacteria</taxon>
        <taxon>Pseudomonadati</taxon>
        <taxon>Bacteroidota</taxon>
        <taxon>Cytophagia</taxon>
        <taxon>Cytophagales</taxon>
        <taxon>Flectobacillaceae</taxon>
        <taxon>Flectobacillus</taxon>
    </lineage>
</organism>
<dbReference type="Pfam" id="PF02661">
    <property type="entry name" value="Fic"/>
    <property type="match status" value="1"/>
</dbReference>
<keyword evidence="3" id="KW-1185">Reference proteome</keyword>
<name>A0ABT6YEA5_9BACT</name>
<protein>
    <submittedName>
        <fullName evidence="2">Fic family protein</fullName>
    </submittedName>
</protein>
<dbReference type="PROSITE" id="PS51459">
    <property type="entry name" value="FIDO"/>
    <property type="match status" value="1"/>
</dbReference>
<dbReference type="Gene3D" id="1.10.10.10">
    <property type="entry name" value="Winged helix-like DNA-binding domain superfamily/Winged helix DNA-binding domain"/>
    <property type="match status" value="1"/>
</dbReference>
<feature type="domain" description="Fido" evidence="1">
    <location>
        <begin position="113"/>
        <end position="270"/>
    </location>
</feature>
<dbReference type="InterPro" id="IPR003812">
    <property type="entry name" value="Fido"/>
</dbReference>
<accession>A0ABT6YEA5</accession>
<dbReference type="InterPro" id="IPR036597">
    <property type="entry name" value="Fido-like_dom_sf"/>
</dbReference>
<evidence type="ECO:0000313" key="2">
    <source>
        <dbReference type="EMBL" id="MDI9861759.1"/>
    </source>
</evidence>
<dbReference type="Gene3D" id="1.10.3290.10">
    <property type="entry name" value="Fido-like domain"/>
    <property type="match status" value="1"/>
</dbReference>
<dbReference type="EMBL" id="JASHIF010000022">
    <property type="protein sequence ID" value="MDI9861759.1"/>
    <property type="molecule type" value="Genomic_DNA"/>
</dbReference>
<dbReference type="SUPFAM" id="SSF140931">
    <property type="entry name" value="Fic-like"/>
    <property type="match status" value="1"/>
</dbReference>
<dbReference type="Pfam" id="PF13776">
    <property type="entry name" value="DUF4172"/>
    <property type="match status" value="1"/>
</dbReference>
<comment type="caution">
    <text evidence="2">The sequence shown here is derived from an EMBL/GenBank/DDBJ whole genome shotgun (WGS) entry which is preliminary data.</text>
</comment>
<gene>
    <name evidence="2" type="ORF">QM524_21240</name>
</gene>
<dbReference type="RefSeq" id="WP_283346121.1">
    <property type="nucleotide sequence ID" value="NZ_JASHIF010000022.1"/>
</dbReference>
<dbReference type="InterPro" id="IPR025230">
    <property type="entry name" value="DUF4172"/>
</dbReference>
<dbReference type="Proteomes" id="UP001236507">
    <property type="component" value="Unassembled WGS sequence"/>
</dbReference>
<evidence type="ECO:0000259" key="1">
    <source>
        <dbReference type="PROSITE" id="PS51459"/>
    </source>
</evidence>
<sequence>MYIYQLLKWPNFTWDTEVITPLLASVRYKQGKLTGRMMGLGFSLQEEAELKTLTEDVLKTSEIEGEFLNPEQVRSSVARKLGMDIGSSVPSDRHVDGVVEMLLDATKHFSQSLSDERLFGWHAALFPTGRSGMFKITVGNWRTAQEGPMQVVSGAMGREIVHFEAPIAEKVTDEMQAFLAWFNESQSYDLILKAGIAHLWFVTIHPFDDGNGRIARALTDLLLARSDASSQRFYSMSAQIQKERKTYYTMLERTQKGDLDITDWLFWFLSCLERALTEAEQTLDSVLKKASYWSYFSTKILNERQHFMLNKLMDGFEGKLNTSKWAKMTKVSNDTALRDIQNLESQQVLVRENAGGRSTHYQLIDLGKIDF</sequence>